<dbReference type="PANTHER" id="PTHR43662">
    <property type="match status" value="1"/>
</dbReference>
<dbReference type="InterPro" id="IPR018535">
    <property type="entry name" value="DUF1996"/>
</dbReference>
<dbReference type="PANTHER" id="PTHR43662:SF3">
    <property type="entry name" value="DOMAIN PROTEIN, PUTATIVE (AFU_ORTHOLOGUE AFUA_6G11970)-RELATED"/>
    <property type="match status" value="1"/>
</dbReference>
<evidence type="ECO:0000313" key="4">
    <source>
        <dbReference type="Proteomes" id="UP001626628"/>
    </source>
</evidence>
<dbReference type="EMBL" id="CP147982">
    <property type="protein sequence ID" value="WXK77373.1"/>
    <property type="molecule type" value="Genomic_DNA"/>
</dbReference>
<organism evidence="3 4">
    <name type="scientific">Streptomyces sirii</name>
    <dbReference type="NCBI Taxonomy" id="3127701"/>
    <lineage>
        <taxon>Bacteria</taxon>
        <taxon>Bacillati</taxon>
        <taxon>Actinomycetota</taxon>
        <taxon>Actinomycetes</taxon>
        <taxon>Kitasatosporales</taxon>
        <taxon>Streptomycetaceae</taxon>
        <taxon>Streptomyces</taxon>
    </lineage>
</organism>
<dbReference type="Pfam" id="PF09362">
    <property type="entry name" value="DUF1996"/>
    <property type="match status" value="1"/>
</dbReference>
<keyword evidence="4" id="KW-1185">Reference proteome</keyword>
<dbReference type="Proteomes" id="UP001626628">
    <property type="component" value="Chromosome"/>
</dbReference>
<feature type="region of interest" description="Disordered" evidence="1">
    <location>
        <begin position="143"/>
        <end position="247"/>
    </location>
</feature>
<evidence type="ECO:0000256" key="1">
    <source>
        <dbReference type="SAM" id="MobiDB-lite"/>
    </source>
</evidence>
<sequence>MRQRQQAQSHKRSRLTNRMLVAAAALLLGGGGLAVVATTALAGNNAPDAAAGHPHMVTATTVSCPDVGQKLRKVPRSAQLQVSKGLASLDRQVSDAYHRMTEGAGDEILARLKKQRSRTIGTMVTAIAKDATRPDYLLKMSGCTTKPTGVDGQAAAKSTNDGWNQNQQQYPNQSQPQDPNQSQPQDPNQNQQQGQVQGQDGGQQQPGQVGGPSPDDFVDITTVQPNAGDPPFAAPQGNNASTGTFTTECGRNEDGHFNSDNVIVTPGVSNGAHHTHDYVGNKATDAFADDRKLADSDTTCQNGDQSTHYWPVLRKLDGTSEQKPGAGHDGNNGSVLTPASVNLTFRGSQSGQVRAMPRFLKIITGDAKAFTNGTKNANASWSCTGFEDRQLKDKYPLCPQGSQVVRTFAFQNCWNGRDIDSANHRDHMTFSDQNGNCPSGFTPVPQLVQRITYDVPQGNSFAVDSFPEQLHKPVTDHGDFINVMPDDLMNKAVNCINSGRECR</sequence>
<dbReference type="RefSeq" id="WP_407286676.1">
    <property type="nucleotide sequence ID" value="NZ_CP147982.1"/>
</dbReference>
<feature type="compositionally biased region" description="Low complexity" evidence="1">
    <location>
        <begin position="164"/>
        <end position="215"/>
    </location>
</feature>
<protein>
    <submittedName>
        <fullName evidence="3">DUF1996 domain-containing protein</fullName>
    </submittedName>
</protein>
<feature type="compositionally biased region" description="Polar residues" evidence="1">
    <location>
        <begin position="236"/>
        <end position="247"/>
    </location>
</feature>
<evidence type="ECO:0000259" key="2">
    <source>
        <dbReference type="Pfam" id="PF09362"/>
    </source>
</evidence>
<proteinExistence type="predicted"/>
<accession>A0ABZ2QQA5</accession>
<evidence type="ECO:0000313" key="3">
    <source>
        <dbReference type="EMBL" id="WXK77373.1"/>
    </source>
</evidence>
<feature type="domain" description="DUF1996" evidence="2">
    <location>
        <begin position="263"/>
        <end position="482"/>
    </location>
</feature>
<gene>
    <name evidence="3" type="ORF">WAB15_15970</name>
</gene>
<reference evidence="3 4" key="1">
    <citation type="submission" date="2024-03" db="EMBL/GenBank/DDBJ databases">
        <title>The complete genome of Streptomyces sirii sp.nov.</title>
        <authorList>
            <person name="Zakalyukina Y.V."/>
            <person name="Belik A.R."/>
            <person name="Biryukov M.V."/>
            <person name="Baturina O.A."/>
            <person name="Kabilov M.R."/>
        </authorList>
    </citation>
    <scope>NUCLEOTIDE SEQUENCE [LARGE SCALE GENOMIC DNA]</scope>
    <source>
        <strain evidence="3 4">BP-8</strain>
    </source>
</reference>
<name>A0ABZ2QQA5_9ACTN</name>